<protein>
    <submittedName>
        <fullName evidence="7">4Fe-4S dicluster domain-containing protein</fullName>
    </submittedName>
</protein>
<dbReference type="GO" id="GO:0051539">
    <property type="term" value="F:4 iron, 4 sulfur cluster binding"/>
    <property type="evidence" value="ECO:0007669"/>
    <property type="project" value="UniProtKB-KW"/>
</dbReference>
<dbReference type="InterPro" id="IPR009051">
    <property type="entry name" value="Helical_ferredxn"/>
</dbReference>
<organism evidence="7 8">
    <name type="scientific">Candidatus Desulfolinea nitratireducens</name>
    <dbReference type="NCBI Taxonomy" id="2841698"/>
    <lineage>
        <taxon>Bacteria</taxon>
        <taxon>Bacillati</taxon>
        <taxon>Chloroflexota</taxon>
        <taxon>Anaerolineae</taxon>
        <taxon>Anaerolineales</taxon>
        <taxon>Anaerolineales incertae sedis</taxon>
        <taxon>Candidatus Desulfolinea</taxon>
    </lineage>
</organism>
<evidence type="ECO:0000313" key="7">
    <source>
        <dbReference type="EMBL" id="MBC8335558.1"/>
    </source>
</evidence>
<dbReference type="PANTHER" id="PTHR43255">
    <property type="entry name" value="IRON-SULFUR-BINDING OXIDOREDUCTASE FADF-RELATED-RELATED"/>
    <property type="match status" value="1"/>
</dbReference>
<accession>A0A8J6NGW8</accession>
<dbReference type="Proteomes" id="UP000614469">
    <property type="component" value="Unassembled WGS sequence"/>
</dbReference>
<evidence type="ECO:0000256" key="3">
    <source>
        <dbReference type="ARBA" id="ARBA00023002"/>
    </source>
</evidence>
<dbReference type="PANTHER" id="PTHR43255:SF1">
    <property type="entry name" value="IRON-SULFUR-BINDING OXIDOREDUCTASE FADF-RELATED"/>
    <property type="match status" value="1"/>
</dbReference>
<evidence type="ECO:0000259" key="6">
    <source>
        <dbReference type="PROSITE" id="PS51379"/>
    </source>
</evidence>
<comment type="caution">
    <text evidence="7">The sequence shown here is derived from an EMBL/GenBank/DDBJ whole genome shotgun (WGS) entry which is preliminary data.</text>
</comment>
<evidence type="ECO:0000256" key="5">
    <source>
        <dbReference type="ARBA" id="ARBA00023014"/>
    </source>
</evidence>
<keyword evidence="5" id="KW-0411">Iron-sulfur</keyword>
<dbReference type="Pfam" id="PF13183">
    <property type="entry name" value="Fer4_8"/>
    <property type="match status" value="1"/>
</dbReference>
<dbReference type="InterPro" id="IPR017896">
    <property type="entry name" value="4Fe4S_Fe-S-bd"/>
</dbReference>
<dbReference type="Gene3D" id="1.10.1060.10">
    <property type="entry name" value="Alpha-helical ferredoxin"/>
    <property type="match status" value="1"/>
</dbReference>
<dbReference type="EMBL" id="JACNJN010000113">
    <property type="protein sequence ID" value="MBC8335558.1"/>
    <property type="molecule type" value="Genomic_DNA"/>
</dbReference>
<name>A0A8J6NGW8_9CHLR</name>
<dbReference type="GO" id="GO:0005886">
    <property type="term" value="C:plasma membrane"/>
    <property type="evidence" value="ECO:0007669"/>
    <property type="project" value="TreeGrafter"/>
</dbReference>
<dbReference type="GO" id="GO:0016491">
    <property type="term" value="F:oxidoreductase activity"/>
    <property type="evidence" value="ECO:0007669"/>
    <property type="project" value="UniProtKB-KW"/>
</dbReference>
<keyword evidence="1" id="KW-0004">4Fe-4S</keyword>
<dbReference type="InterPro" id="IPR051460">
    <property type="entry name" value="HdrC_iron-sulfur_subunit"/>
</dbReference>
<keyword evidence="2" id="KW-0479">Metal-binding</keyword>
<keyword evidence="3" id="KW-0560">Oxidoreductase</keyword>
<evidence type="ECO:0000256" key="4">
    <source>
        <dbReference type="ARBA" id="ARBA00023004"/>
    </source>
</evidence>
<sequence length="187" mass="21100">MADKPTFSQEISNLMYAAHGSPLNECIQCGTCSGSCPAVEFMDQTPRRLIGMINADLKEDVIDTNTYWVCASCYQCTVRCPSRIDIAGAMYAVKRYSMWNKTYADDLVGPVFSETFMKTIARSGRSYEPILAPTYIFGFGAKEFFQEVQGATKMMLKGRIPVLPPRIKRLKNFQNMIKRIIPMGDEE</sequence>
<dbReference type="PROSITE" id="PS51379">
    <property type="entry name" value="4FE4S_FER_2"/>
    <property type="match status" value="1"/>
</dbReference>
<feature type="domain" description="4Fe-4S ferredoxin-type" evidence="6">
    <location>
        <begin position="16"/>
        <end position="47"/>
    </location>
</feature>
<evidence type="ECO:0000313" key="8">
    <source>
        <dbReference type="Proteomes" id="UP000614469"/>
    </source>
</evidence>
<dbReference type="GO" id="GO:0046872">
    <property type="term" value="F:metal ion binding"/>
    <property type="evidence" value="ECO:0007669"/>
    <property type="project" value="UniProtKB-KW"/>
</dbReference>
<gene>
    <name evidence="7" type="ORF">H8E29_09850</name>
</gene>
<proteinExistence type="predicted"/>
<dbReference type="PROSITE" id="PS00198">
    <property type="entry name" value="4FE4S_FER_1"/>
    <property type="match status" value="1"/>
</dbReference>
<evidence type="ECO:0000256" key="1">
    <source>
        <dbReference type="ARBA" id="ARBA00022485"/>
    </source>
</evidence>
<dbReference type="AlphaFoldDB" id="A0A8J6NGW8"/>
<keyword evidence="4" id="KW-0408">Iron</keyword>
<reference evidence="7 8" key="1">
    <citation type="submission" date="2020-08" db="EMBL/GenBank/DDBJ databases">
        <title>Bridging the membrane lipid divide: bacteria of the FCB group superphylum have the potential to synthesize archaeal ether lipids.</title>
        <authorList>
            <person name="Villanueva L."/>
            <person name="Von Meijenfeldt F.A.B."/>
            <person name="Westbye A.B."/>
            <person name="Yadav S."/>
            <person name="Hopmans E.C."/>
            <person name="Dutilh B.E."/>
            <person name="Sinninghe Damste J.S."/>
        </authorList>
    </citation>
    <scope>NUCLEOTIDE SEQUENCE [LARGE SCALE GENOMIC DNA]</scope>
    <source>
        <strain evidence="7">NIOZ-UU36</strain>
    </source>
</reference>
<dbReference type="SUPFAM" id="SSF46548">
    <property type="entry name" value="alpha-helical ferredoxin"/>
    <property type="match status" value="1"/>
</dbReference>
<dbReference type="InterPro" id="IPR017900">
    <property type="entry name" value="4Fe4S_Fe_S_CS"/>
</dbReference>
<evidence type="ECO:0000256" key="2">
    <source>
        <dbReference type="ARBA" id="ARBA00022723"/>
    </source>
</evidence>